<dbReference type="Gene3D" id="3.40.50.2000">
    <property type="entry name" value="Glycogen Phosphorylase B"/>
    <property type="match status" value="2"/>
</dbReference>
<accession>A0A951UEV3</accession>
<dbReference type="GO" id="GO:0016757">
    <property type="term" value="F:glycosyltransferase activity"/>
    <property type="evidence" value="ECO:0007669"/>
    <property type="project" value="InterPro"/>
</dbReference>
<evidence type="ECO:0000259" key="2">
    <source>
        <dbReference type="Pfam" id="PF00534"/>
    </source>
</evidence>
<evidence type="ECO:0000313" key="3">
    <source>
        <dbReference type="EMBL" id="MBW4560912.1"/>
    </source>
</evidence>
<dbReference type="GO" id="GO:0009103">
    <property type="term" value="P:lipopolysaccharide biosynthetic process"/>
    <property type="evidence" value="ECO:0007669"/>
    <property type="project" value="TreeGrafter"/>
</dbReference>
<dbReference type="PANTHER" id="PTHR46401:SF2">
    <property type="entry name" value="GLYCOSYLTRANSFERASE WBBK-RELATED"/>
    <property type="match status" value="1"/>
</dbReference>
<proteinExistence type="predicted"/>
<comment type="caution">
    <text evidence="3">The sequence shown here is derived from an EMBL/GenBank/DDBJ whole genome shotgun (WGS) entry which is preliminary data.</text>
</comment>
<keyword evidence="1" id="KW-0808">Transferase</keyword>
<dbReference type="AlphaFoldDB" id="A0A951UEV3"/>
<evidence type="ECO:0000256" key="1">
    <source>
        <dbReference type="ARBA" id="ARBA00022679"/>
    </source>
</evidence>
<gene>
    <name evidence="3" type="ORF">KME32_07075</name>
</gene>
<dbReference type="EMBL" id="JAHHHN010000003">
    <property type="protein sequence ID" value="MBW4560912.1"/>
    <property type="molecule type" value="Genomic_DNA"/>
</dbReference>
<name>A0A951UEV3_9NOST</name>
<reference evidence="3" key="1">
    <citation type="submission" date="2021-05" db="EMBL/GenBank/DDBJ databases">
        <authorList>
            <person name="Pietrasiak N."/>
            <person name="Ward R."/>
            <person name="Stajich J.E."/>
            <person name="Kurbessoian T."/>
        </authorList>
    </citation>
    <scope>NUCLEOTIDE SEQUENCE</scope>
    <source>
        <strain evidence="3">JT2-VF2</strain>
    </source>
</reference>
<reference evidence="3" key="2">
    <citation type="journal article" date="2022" name="Microbiol. Resour. Announc.">
        <title>Metagenome Sequencing to Explore Phylogenomics of Terrestrial Cyanobacteria.</title>
        <authorList>
            <person name="Ward R.D."/>
            <person name="Stajich J.E."/>
            <person name="Johansen J.R."/>
            <person name="Huntemann M."/>
            <person name="Clum A."/>
            <person name="Foster B."/>
            <person name="Foster B."/>
            <person name="Roux S."/>
            <person name="Palaniappan K."/>
            <person name="Varghese N."/>
            <person name="Mukherjee S."/>
            <person name="Reddy T.B.K."/>
            <person name="Daum C."/>
            <person name="Copeland A."/>
            <person name="Chen I.A."/>
            <person name="Ivanova N.N."/>
            <person name="Kyrpides N.C."/>
            <person name="Shapiro N."/>
            <person name="Eloe-Fadrosh E.A."/>
            <person name="Pietrasiak N."/>
        </authorList>
    </citation>
    <scope>NUCLEOTIDE SEQUENCE</scope>
    <source>
        <strain evidence="3">JT2-VF2</strain>
    </source>
</reference>
<dbReference type="InterPro" id="IPR001296">
    <property type="entry name" value="Glyco_trans_1"/>
</dbReference>
<evidence type="ECO:0000313" key="4">
    <source>
        <dbReference type="Proteomes" id="UP000715781"/>
    </source>
</evidence>
<dbReference type="Pfam" id="PF00534">
    <property type="entry name" value="Glycos_transf_1"/>
    <property type="match status" value="1"/>
</dbReference>
<dbReference type="Proteomes" id="UP000715781">
    <property type="component" value="Unassembled WGS sequence"/>
</dbReference>
<feature type="domain" description="Glycosyl transferase family 1" evidence="2">
    <location>
        <begin position="202"/>
        <end position="348"/>
    </location>
</feature>
<dbReference type="CDD" id="cd03801">
    <property type="entry name" value="GT4_PimA-like"/>
    <property type="match status" value="1"/>
</dbReference>
<sequence>MKLKKILVTGDDNFIYRYKSLFTAISKNAIELDYLPLSKVYQDNFFDVFMQFLYRFIYKFSLSTADRLFHKTKRAYIAKSQKLEFKIGQLEYTPDLVFHIFGMYSPFWHKSDIPYVMYIDYTMNLAAQNWSPWAPFKNQEELADWMECERQAYERAYHIFTFSNVAKKSLIADYNIQPYKINVVGSSGNFQESYKGEKTFGSQQILFNGSDFERKGGNLVLAAFKQVKQIIPNAKLVIIGKKILIEESGITGIINPGKISISELQDLFLKTDLVVAPAYCDPFPTFLLEAMNYGVPCVVTNKDGMPEIVEHQVDGIVISEMKADILAEEIINLLLNPTLLESFSKAARCKMITKYKWENIAKEILNILSSK</sequence>
<dbReference type="PANTHER" id="PTHR46401">
    <property type="entry name" value="GLYCOSYLTRANSFERASE WBBK-RELATED"/>
    <property type="match status" value="1"/>
</dbReference>
<organism evidence="3 4">
    <name type="scientific">Mojavia pulchra JT2-VF2</name>
    <dbReference type="NCBI Taxonomy" id="287848"/>
    <lineage>
        <taxon>Bacteria</taxon>
        <taxon>Bacillati</taxon>
        <taxon>Cyanobacteriota</taxon>
        <taxon>Cyanophyceae</taxon>
        <taxon>Nostocales</taxon>
        <taxon>Nostocaceae</taxon>
    </lineage>
</organism>
<protein>
    <submittedName>
        <fullName evidence="3">Glycosyltransferase family 4 protein</fullName>
    </submittedName>
</protein>
<dbReference type="SUPFAM" id="SSF53756">
    <property type="entry name" value="UDP-Glycosyltransferase/glycogen phosphorylase"/>
    <property type="match status" value="1"/>
</dbReference>